<dbReference type="Pfam" id="PF13853">
    <property type="entry name" value="7tm_4"/>
    <property type="match status" value="1"/>
</dbReference>
<feature type="transmembrane region" description="Helical" evidence="14">
    <location>
        <begin position="220"/>
        <end position="244"/>
    </location>
</feature>
<dbReference type="InterPro" id="IPR050939">
    <property type="entry name" value="Olfactory_GPCR1"/>
</dbReference>
<evidence type="ECO:0000256" key="6">
    <source>
        <dbReference type="ARBA" id="ARBA00022989"/>
    </source>
</evidence>
<feature type="transmembrane region" description="Helical" evidence="14">
    <location>
        <begin position="180"/>
        <end position="199"/>
    </location>
</feature>
<reference evidence="16 17" key="1">
    <citation type="journal article" date="2021" name="Cell">
        <title>Tracing the genetic footprints of vertebrate landing in non-teleost ray-finned fishes.</title>
        <authorList>
            <person name="Bi X."/>
            <person name="Wang K."/>
            <person name="Yang L."/>
            <person name="Pan H."/>
            <person name="Jiang H."/>
            <person name="Wei Q."/>
            <person name="Fang M."/>
            <person name="Yu H."/>
            <person name="Zhu C."/>
            <person name="Cai Y."/>
            <person name="He Y."/>
            <person name="Gan X."/>
            <person name="Zeng H."/>
            <person name="Yu D."/>
            <person name="Zhu Y."/>
            <person name="Jiang H."/>
            <person name="Qiu Q."/>
            <person name="Yang H."/>
            <person name="Zhang Y.E."/>
            <person name="Wang W."/>
            <person name="Zhu M."/>
            <person name="He S."/>
            <person name="Zhang G."/>
        </authorList>
    </citation>
    <scope>NUCLEOTIDE SEQUENCE [LARGE SCALE GENOMIC DNA]</scope>
    <source>
        <strain evidence="16">Bchr_013</strain>
    </source>
</reference>
<keyword evidence="17" id="KW-1185">Reference proteome</keyword>
<evidence type="ECO:0000256" key="2">
    <source>
        <dbReference type="ARBA" id="ARBA00022475"/>
    </source>
</evidence>
<keyword evidence="12 13" id="KW-0807">Transducer</keyword>
<comment type="caution">
    <text evidence="16">The sequence shown here is derived from an EMBL/GenBank/DDBJ whole genome shotgun (WGS) entry which is preliminary data.</text>
</comment>
<accession>A0A8X7WXQ3</accession>
<comment type="similarity">
    <text evidence="13">Belongs to the G-protein coupled receptor 1 family.</text>
</comment>
<proteinExistence type="inferred from homology"/>
<dbReference type="PROSITE" id="PS50262">
    <property type="entry name" value="G_PROTEIN_RECEP_F1_2"/>
    <property type="match status" value="1"/>
</dbReference>
<dbReference type="PANTHER" id="PTHR24242">
    <property type="entry name" value="G-PROTEIN COUPLED RECEPTOR"/>
    <property type="match status" value="1"/>
</dbReference>
<evidence type="ECO:0000256" key="8">
    <source>
        <dbReference type="ARBA" id="ARBA00023136"/>
    </source>
</evidence>
<dbReference type="Proteomes" id="UP000886611">
    <property type="component" value="Unassembled WGS sequence"/>
</dbReference>
<organism evidence="16 17">
    <name type="scientific">Polypterus senegalus</name>
    <name type="common">Senegal bichir</name>
    <dbReference type="NCBI Taxonomy" id="55291"/>
    <lineage>
        <taxon>Eukaryota</taxon>
        <taxon>Metazoa</taxon>
        <taxon>Chordata</taxon>
        <taxon>Craniata</taxon>
        <taxon>Vertebrata</taxon>
        <taxon>Euteleostomi</taxon>
        <taxon>Actinopterygii</taxon>
        <taxon>Polypteriformes</taxon>
        <taxon>Polypteridae</taxon>
        <taxon>Polypterus</taxon>
    </lineage>
</organism>
<name>A0A8X7WXQ3_POLSE</name>
<keyword evidence="7 13" id="KW-0297">G-protein coupled receptor</keyword>
<dbReference type="PRINTS" id="PR00245">
    <property type="entry name" value="OLFACTORYR"/>
</dbReference>
<feature type="non-terminal residue" evidence="16">
    <location>
        <position position="1"/>
    </location>
</feature>
<evidence type="ECO:0000313" key="16">
    <source>
        <dbReference type="EMBL" id="KAG2456872.1"/>
    </source>
</evidence>
<gene>
    <name evidence="16" type="primary">Or1e5_12</name>
    <name evidence="16" type="ORF">GTO96_0012715</name>
</gene>
<keyword evidence="4 13" id="KW-0812">Transmembrane</keyword>
<protein>
    <recommendedName>
        <fullName evidence="14">Olfactory receptor</fullName>
    </recommendedName>
</protein>
<keyword evidence="10 13" id="KW-0675">Receptor</keyword>
<dbReference type="InterPro" id="IPR000276">
    <property type="entry name" value="GPCR_Rhodpsn"/>
</dbReference>
<evidence type="ECO:0000259" key="15">
    <source>
        <dbReference type="PROSITE" id="PS50262"/>
    </source>
</evidence>
<keyword evidence="9" id="KW-1015">Disulfide bond</keyword>
<feature type="transmembrane region" description="Helical" evidence="14">
    <location>
        <begin position="123"/>
        <end position="145"/>
    </location>
</feature>
<dbReference type="SMART" id="SM01381">
    <property type="entry name" value="7TM_GPCR_Srsx"/>
    <property type="match status" value="1"/>
</dbReference>
<dbReference type="InterPro" id="IPR000725">
    <property type="entry name" value="Olfact_rcpt"/>
</dbReference>
<dbReference type="SUPFAM" id="SSF81321">
    <property type="entry name" value="Family A G protein-coupled receptor-like"/>
    <property type="match status" value="1"/>
</dbReference>
<evidence type="ECO:0000313" key="17">
    <source>
        <dbReference type="Proteomes" id="UP000886611"/>
    </source>
</evidence>
<dbReference type="PRINTS" id="PR00237">
    <property type="entry name" value="GPCRRHODOPSN"/>
</dbReference>
<dbReference type="GO" id="GO:0004930">
    <property type="term" value="F:G protein-coupled receptor activity"/>
    <property type="evidence" value="ECO:0007669"/>
    <property type="project" value="UniProtKB-KW"/>
</dbReference>
<keyword evidence="2 14" id="KW-1003">Cell membrane</keyword>
<keyword evidence="3 14" id="KW-0716">Sensory transduction</keyword>
<evidence type="ECO:0000256" key="13">
    <source>
        <dbReference type="RuleBase" id="RU000688"/>
    </source>
</evidence>
<feature type="transmembrane region" description="Helical" evidence="14">
    <location>
        <begin position="81"/>
        <end position="103"/>
    </location>
</feature>
<dbReference type="GO" id="GO:0004984">
    <property type="term" value="F:olfactory receptor activity"/>
    <property type="evidence" value="ECO:0007669"/>
    <property type="project" value="InterPro"/>
</dbReference>
<dbReference type="InterPro" id="IPR017452">
    <property type="entry name" value="GPCR_Rhodpsn_7TM"/>
</dbReference>
<dbReference type="Gene3D" id="1.20.1070.10">
    <property type="entry name" value="Rhodopsin 7-helix transmembrane proteins"/>
    <property type="match status" value="1"/>
</dbReference>
<evidence type="ECO:0000256" key="11">
    <source>
        <dbReference type="ARBA" id="ARBA00023180"/>
    </source>
</evidence>
<keyword evidence="11" id="KW-0325">Glycoprotein</keyword>
<keyword evidence="8 14" id="KW-0472">Membrane</keyword>
<dbReference type="GO" id="GO:0005886">
    <property type="term" value="C:plasma membrane"/>
    <property type="evidence" value="ECO:0007669"/>
    <property type="project" value="UniProtKB-SubCell"/>
</dbReference>
<evidence type="ECO:0000256" key="12">
    <source>
        <dbReference type="ARBA" id="ARBA00023224"/>
    </source>
</evidence>
<evidence type="ECO:0000256" key="5">
    <source>
        <dbReference type="ARBA" id="ARBA00022725"/>
    </source>
</evidence>
<sequence length="299" mass="33207">MEKAAEVGRLGDETPNVGDLAVEGNLLIIMIFLQDKELHVPMYILISNLALVDIIISSTTIPNMLSLFRSGSISLSLPSCFMQMFFYGAMTTAESLLLGLMAYDRYVAICKPLHYYTITSNSLVLKQIVCCWLCVLIIMIIPVTFTFKLHFCGPNIVLHCFCDNSAVLKLACSNTTPNTYVVLSIGLLVMIGPLIYILFSYTRIIISVLHISSSEGRLKAFSTCGSHLLVLLVFFLVGAGVYIANRVPSTSVDVRILASLIQNVTPPLLNPIIYCWRTKDIQDSIRKVLKINKILPNKY</sequence>
<dbReference type="CDD" id="cd13954">
    <property type="entry name" value="7tmA_OR"/>
    <property type="match status" value="1"/>
</dbReference>
<evidence type="ECO:0000256" key="14">
    <source>
        <dbReference type="RuleBase" id="RU363047"/>
    </source>
</evidence>
<keyword evidence="5 14" id="KW-0552">Olfaction</keyword>
<dbReference type="FunFam" id="1.20.1070.10:FF:000024">
    <property type="entry name" value="Olfactory receptor"/>
    <property type="match status" value="1"/>
</dbReference>
<feature type="domain" description="G-protein coupled receptors family 1 profile" evidence="15">
    <location>
        <begin position="24"/>
        <end position="274"/>
    </location>
</feature>
<evidence type="ECO:0000256" key="3">
    <source>
        <dbReference type="ARBA" id="ARBA00022606"/>
    </source>
</evidence>
<evidence type="ECO:0000256" key="10">
    <source>
        <dbReference type="ARBA" id="ARBA00023170"/>
    </source>
</evidence>
<feature type="transmembrane region" description="Helical" evidence="14">
    <location>
        <begin position="256"/>
        <end position="276"/>
    </location>
</feature>
<dbReference type="PROSITE" id="PS00237">
    <property type="entry name" value="G_PROTEIN_RECEP_F1_1"/>
    <property type="match status" value="1"/>
</dbReference>
<evidence type="ECO:0000256" key="1">
    <source>
        <dbReference type="ARBA" id="ARBA00004651"/>
    </source>
</evidence>
<comment type="subcellular location">
    <subcellularLocation>
        <location evidence="1 14">Cell membrane</location>
        <topology evidence="1 14">Multi-pass membrane protein</topology>
    </subcellularLocation>
</comment>
<evidence type="ECO:0000256" key="9">
    <source>
        <dbReference type="ARBA" id="ARBA00023157"/>
    </source>
</evidence>
<dbReference type="EMBL" id="JAATIS010008602">
    <property type="protein sequence ID" value="KAG2456872.1"/>
    <property type="molecule type" value="Genomic_DNA"/>
</dbReference>
<evidence type="ECO:0000256" key="4">
    <source>
        <dbReference type="ARBA" id="ARBA00022692"/>
    </source>
</evidence>
<dbReference type="PANTHER" id="PTHR24242:SF359">
    <property type="entry name" value="ODORANT RECEPTOR-RELATED"/>
    <property type="match status" value="1"/>
</dbReference>
<feature type="non-terminal residue" evidence="16">
    <location>
        <position position="299"/>
    </location>
</feature>
<dbReference type="AlphaFoldDB" id="A0A8X7WXQ3"/>
<keyword evidence="6 14" id="KW-1133">Transmembrane helix</keyword>
<feature type="transmembrane region" description="Helical" evidence="14">
    <location>
        <begin position="40"/>
        <end position="61"/>
    </location>
</feature>
<evidence type="ECO:0000256" key="7">
    <source>
        <dbReference type="ARBA" id="ARBA00023040"/>
    </source>
</evidence>